<feature type="compositionally biased region" description="Polar residues" evidence="1">
    <location>
        <begin position="1"/>
        <end position="11"/>
    </location>
</feature>
<reference evidence="3" key="4">
    <citation type="submission" date="2019-03" db="UniProtKB">
        <authorList>
            <consortium name="EnsemblPlants"/>
        </authorList>
    </citation>
    <scope>IDENTIFICATION</scope>
</reference>
<feature type="domain" description="DUF4378" evidence="2">
    <location>
        <begin position="567"/>
        <end position="714"/>
    </location>
</feature>
<sequence>GWNKGQVRNSLRATAAARAQQRKRRHLPPSLPDSPPSPRRRGRPKSSPSASPRRFPAPARSLKYAPARSEERVCLCPVSWRARMMGGASAGAGRRRRWTQRSCRAGGAGGVATRTVAATEERGARAATRRATGFAHVDKQQRVYGLSSQDSRSSSRSTIMEDFLHSDLWEYKRKRSLRNEIESHHCLSSFMSESRNHGAETEMPIASEKPSFSWPTEKQVPSNNNFLPATSTVSDYGLAYRPKSHLGRGSNKANQTPTPKESSGMCSFSYQLARSAGRSDSMKMGRTSAKCSLAETMSMLRQRRFGRSYQNQNRIGALNRRHKHTQSGGAINMVKKEETYNQSDLSTGRHWQTLLDNALVRRRLQPLNAETSEQLWSCTNSESDKAICFSSGGSIDGLQVSFSSDTSDTSDNSNLSSLGTVANDQWRMSFKKVHCPLAARINYIPQVSCKEIEQASPVSVLEYPAEDFSDAENIKKDTKDPHGKQSWHSNVSINHLFVSYCVLLLNVAPQLRPELVYFPSAETVAEVVVDAALGNYSCSEMESTEHDEAIQLVEDTPCEFEDEEEREFCYLLDILIASGIHGVEEDQLYKVCQSLDCPAGYDVFDKLEKKYKNVAQWSRADRKLTFDMVNSILSELLAPCLDMHPWATTARNMAPAWGSEGLLEKLLQVLTRRREELAPREKQVLDQKWPDLADYINRAGRDVERMVKDDLLEELVLELMSS</sequence>
<feature type="compositionally biased region" description="Polar residues" evidence="1">
    <location>
        <begin position="251"/>
        <end position="265"/>
    </location>
</feature>
<protein>
    <recommendedName>
        <fullName evidence="2">DUF4378 domain-containing protein</fullName>
    </recommendedName>
</protein>
<dbReference type="AlphaFoldDB" id="A0A453M9I3"/>
<reference evidence="3" key="5">
    <citation type="journal article" date="2021" name="G3 (Bethesda)">
        <title>Aegilops tauschii genome assembly Aet v5.0 features greater sequence contiguity and improved annotation.</title>
        <authorList>
            <person name="Wang L."/>
            <person name="Zhu T."/>
            <person name="Rodriguez J.C."/>
            <person name="Deal K.R."/>
            <person name="Dubcovsky J."/>
            <person name="McGuire P.E."/>
            <person name="Lux T."/>
            <person name="Spannagl M."/>
            <person name="Mayer K.F.X."/>
            <person name="Baldrich P."/>
            <person name="Meyers B.C."/>
            <person name="Huo N."/>
            <person name="Gu Y.Q."/>
            <person name="Zhou H."/>
            <person name="Devos K.M."/>
            <person name="Bennetzen J.L."/>
            <person name="Unver T."/>
            <person name="Budak H."/>
            <person name="Gulick P.J."/>
            <person name="Galiba G."/>
            <person name="Kalapos B."/>
            <person name="Nelson D.R."/>
            <person name="Li P."/>
            <person name="You F.M."/>
            <person name="Luo M.C."/>
            <person name="Dvorak J."/>
        </authorList>
    </citation>
    <scope>NUCLEOTIDE SEQUENCE [LARGE SCALE GENOMIC DNA]</scope>
    <source>
        <strain evidence="3">cv. AL8/78</strain>
    </source>
</reference>
<organism evidence="3 4">
    <name type="scientific">Aegilops tauschii subsp. strangulata</name>
    <name type="common">Goatgrass</name>
    <dbReference type="NCBI Taxonomy" id="200361"/>
    <lineage>
        <taxon>Eukaryota</taxon>
        <taxon>Viridiplantae</taxon>
        <taxon>Streptophyta</taxon>
        <taxon>Embryophyta</taxon>
        <taxon>Tracheophyta</taxon>
        <taxon>Spermatophyta</taxon>
        <taxon>Magnoliopsida</taxon>
        <taxon>Liliopsida</taxon>
        <taxon>Poales</taxon>
        <taxon>Poaceae</taxon>
        <taxon>BOP clade</taxon>
        <taxon>Pooideae</taxon>
        <taxon>Triticodae</taxon>
        <taxon>Triticeae</taxon>
        <taxon>Triticinae</taxon>
        <taxon>Aegilops</taxon>
    </lineage>
</organism>
<name>A0A453M9I3_AEGTS</name>
<proteinExistence type="predicted"/>
<feature type="region of interest" description="Disordered" evidence="1">
    <location>
        <begin position="242"/>
        <end position="265"/>
    </location>
</feature>
<dbReference type="Proteomes" id="UP000015105">
    <property type="component" value="Chromosome 5D"/>
</dbReference>
<keyword evidence="4" id="KW-1185">Reference proteome</keyword>
<feature type="region of interest" description="Disordered" evidence="1">
    <location>
        <begin position="1"/>
        <end position="63"/>
    </location>
</feature>
<dbReference type="Gramene" id="AET5Gv21103200.3">
    <property type="protein sequence ID" value="AET5Gv21103200.3"/>
    <property type="gene ID" value="AET5Gv21103200"/>
</dbReference>
<dbReference type="PANTHER" id="PTHR46836">
    <property type="entry name" value="AFADIN"/>
    <property type="match status" value="1"/>
</dbReference>
<feature type="compositionally biased region" description="Low complexity" evidence="1">
    <location>
        <begin position="45"/>
        <end position="62"/>
    </location>
</feature>
<reference evidence="4" key="1">
    <citation type="journal article" date="2014" name="Science">
        <title>Ancient hybridizations among the ancestral genomes of bread wheat.</title>
        <authorList>
            <consortium name="International Wheat Genome Sequencing Consortium,"/>
            <person name="Marcussen T."/>
            <person name="Sandve S.R."/>
            <person name="Heier L."/>
            <person name="Spannagl M."/>
            <person name="Pfeifer M."/>
            <person name="Jakobsen K.S."/>
            <person name="Wulff B.B."/>
            <person name="Steuernagel B."/>
            <person name="Mayer K.F."/>
            <person name="Olsen O.A."/>
        </authorList>
    </citation>
    <scope>NUCLEOTIDE SEQUENCE [LARGE SCALE GENOMIC DNA]</scope>
    <source>
        <strain evidence="4">cv. AL8/78</strain>
    </source>
</reference>
<dbReference type="Pfam" id="PF14309">
    <property type="entry name" value="DUF4378"/>
    <property type="match status" value="1"/>
</dbReference>
<evidence type="ECO:0000313" key="4">
    <source>
        <dbReference type="Proteomes" id="UP000015105"/>
    </source>
</evidence>
<accession>A0A453M9I3</accession>
<dbReference type="EnsemblPlants" id="AET5Gv21103200.3">
    <property type="protein sequence ID" value="AET5Gv21103200.3"/>
    <property type="gene ID" value="AET5Gv21103200"/>
</dbReference>
<evidence type="ECO:0000259" key="2">
    <source>
        <dbReference type="Pfam" id="PF14309"/>
    </source>
</evidence>
<evidence type="ECO:0000256" key="1">
    <source>
        <dbReference type="SAM" id="MobiDB-lite"/>
    </source>
</evidence>
<evidence type="ECO:0000313" key="3">
    <source>
        <dbReference type="EnsemblPlants" id="AET5Gv21103200.3"/>
    </source>
</evidence>
<dbReference type="PANTHER" id="PTHR46836:SF5">
    <property type="entry name" value="OS03G0819700 PROTEIN"/>
    <property type="match status" value="1"/>
</dbReference>
<dbReference type="InterPro" id="IPR025486">
    <property type="entry name" value="DUF4378"/>
</dbReference>
<reference evidence="4" key="2">
    <citation type="journal article" date="2017" name="Nat. Plants">
        <title>The Aegilops tauschii genome reveals multiple impacts of transposons.</title>
        <authorList>
            <person name="Zhao G."/>
            <person name="Zou C."/>
            <person name="Li K."/>
            <person name="Wang K."/>
            <person name="Li T."/>
            <person name="Gao L."/>
            <person name="Zhang X."/>
            <person name="Wang H."/>
            <person name="Yang Z."/>
            <person name="Liu X."/>
            <person name="Jiang W."/>
            <person name="Mao L."/>
            <person name="Kong X."/>
            <person name="Jiao Y."/>
            <person name="Jia J."/>
        </authorList>
    </citation>
    <scope>NUCLEOTIDE SEQUENCE [LARGE SCALE GENOMIC DNA]</scope>
    <source>
        <strain evidence="4">cv. AL8/78</strain>
    </source>
</reference>
<reference evidence="3" key="3">
    <citation type="journal article" date="2017" name="Nature">
        <title>Genome sequence of the progenitor of the wheat D genome Aegilops tauschii.</title>
        <authorList>
            <person name="Luo M.C."/>
            <person name="Gu Y.Q."/>
            <person name="Puiu D."/>
            <person name="Wang H."/>
            <person name="Twardziok S.O."/>
            <person name="Deal K.R."/>
            <person name="Huo N."/>
            <person name="Zhu T."/>
            <person name="Wang L."/>
            <person name="Wang Y."/>
            <person name="McGuire P.E."/>
            <person name="Liu S."/>
            <person name="Long H."/>
            <person name="Ramasamy R.K."/>
            <person name="Rodriguez J.C."/>
            <person name="Van S.L."/>
            <person name="Yuan L."/>
            <person name="Wang Z."/>
            <person name="Xia Z."/>
            <person name="Xiao L."/>
            <person name="Anderson O.D."/>
            <person name="Ouyang S."/>
            <person name="Liang Y."/>
            <person name="Zimin A.V."/>
            <person name="Pertea G."/>
            <person name="Qi P."/>
            <person name="Bennetzen J.L."/>
            <person name="Dai X."/>
            <person name="Dawson M.W."/>
            <person name="Muller H.G."/>
            <person name="Kugler K."/>
            <person name="Rivarola-Duarte L."/>
            <person name="Spannagl M."/>
            <person name="Mayer K.F.X."/>
            <person name="Lu F.H."/>
            <person name="Bevan M.W."/>
            <person name="Leroy P."/>
            <person name="Li P."/>
            <person name="You F.M."/>
            <person name="Sun Q."/>
            <person name="Liu Z."/>
            <person name="Lyons E."/>
            <person name="Wicker T."/>
            <person name="Salzberg S.L."/>
            <person name="Devos K.M."/>
            <person name="Dvorak J."/>
        </authorList>
    </citation>
    <scope>NUCLEOTIDE SEQUENCE [LARGE SCALE GENOMIC DNA]</scope>
    <source>
        <strain evidence="3">cv. AL8/78</strain>
    </source>
</reference>